<accession>A0ABP0JTV2</accession>
<feature type="compositionally biased region" description="Basic residues" evidence="1">
    <location>
        <begin position="819"/>
        <end position="831"/>
    </location>
</feature>
<feature type="compositionally biased region" description="Polar residues" evidence="1">
    <location>
        <begin position="835"/>
        <end position="844"/>
    </location>
</feature>
<proteinExistence type="predicted"/>
<feature type="transmembrane region" description="Helical" evidence="2">
    <location>
        <begin position="635"/>
        <end position="658"/>
    </location>
</feature>
<sequence>MVAEGCAFPTHMGSELLAFHDGGQLLSTEECALACVLEENCTFFESNDTTQECRIKVGGSLFDASSDCDASPSATKMYERKVEFAFADFKEFRLAATDPAGVRLELQWALLSTDRTCFHQFLNITDHVVVDPEHTTWAEACQATALDHPRCARWVVTDALERCDCMLYDNPPTTFNKEPACGMIPFAYVDASPTVSLWALDVYVLGAVLSAAPWQVFTTVDPSPVTYDFAALPRNDLDRCVDVLESETCAGMTTGANTGACANPLFATFLASYCAATCGTCILGPPGTKCLGGDVVNATTDQPILEPCLDSGVDRRVYKCNPNGIMLVESLLDHMEDIVCYMGLAVHTNSYPIGGLCFNNEFVLTGEQLSCPRTADCAPVIWYCADDVPLYAGATFFLGNSNDYHCTFGQVVNSPDECLTSAPTAAPTIQPPTGFERVLDNSTQLVVSASSALACCGPENAVGVASKTWTTPRYPVDESAGPSSRRLRRSRNLQPADVSLWEVAETAWEPQYMQVADDVPSLVIAYRLATVSEYLDFAPVDWYFLGSNDEKYWVILDHQKGFVWDEDSTGTFFLEVPATFLSYRLVIEEVTGDGTFKAVVLDSILFFGDQIVVTGNKDEDSGRDESKSSNPADTLGIPLLAGAASGLFLVLVALGFAARTLRRGSGSRANRRFRFLNTFLHVQPVGASQSQHGNEGSRAGGGSLASSKPSDGASISGLSVSKGSSSNGTLSANTLHSASTITAIGSLGSNSTGSTGFSRPVEAIKGGSGVSGKHKKKSGGTNATFALELSDPIPEPTIWLGYSDYSTSESFPREPTQGRKNKNKGKKRGARKPSVSGQSVSSFL</sequence>
<gene>
    <name evidence="4" type="ORF">SCF082_LOCUS13847</name>
</gene>
<reference evidence="4 5" key="1">
    <citation type="submission" date="2024-02" db="EMBL/GenBank/DDBJ databases">
        <authorList>
            <person name="Chen Y."/>
            <person name="Shah S."/>
            <person name="Dougan E. K."/>
            <person name="Thang M."/>
            <person name="Chan C."/>
        </authorList>
    </citation>
    <scope>NUCLEOTIDE SEQUENCE [LARGE SCALE GENOMIC DNA]</scope>
</reference>
<dbReference type="InterPro" id="IPR003582">
    <property type="entry name" value="ShKT_dom"/>
</dbReference>
<feature type="region of interest" description="Disordered" evidence="1">
    <location>
        <begin position="686"/>
        <end position="720"/>
    </location>
</feature>
<dbReference type="EMBL" id="CAXAMM010008595">
    <property type="protein sequence ID" value="CAK9017877.1"/>
    <property type="molecule type" value="Genomic_DNA"/>
</dbReference>
<keyword evidence="2" id="KW-1133">Transmembrane helix</keyword>
<feature type="compositionally biased region" description="Low complexity" evidence="1">
    <location>
        <begin position="749"/>
        <end position="758"/>
    </location>
</feature>
<evidence type="ECO:0000256" key="1">
    <source>
        <dbReference type="SAM" id="MobiDB-lite"/>
    </source>
</evidence>
<evidence type="ECO:0000259" key="3">
    <source>
        <dbReference type="SMART" id="SM00254"/>
    </source>
</evidence>
<comment type="caution">
    <text evidence="4">The sequence shown here is derived from an EMBL/GenBank/DDBJ whole genome shotgun (WGS) entry which is preliminary data.</text>
</comment>
<evidence type="ECO:0000313" key="4">
    <source>
        <dbReference type="EMBL" id="CAK9017877.1"/>
    </source>
</evidence>
<name>A0ABP0JTV2_9DINO</name>
<feature type="region of interest" description="Disordered" evidence="1">
    <location>
        <begin position="749"/>
        <end position="779"/>
    </location>
</feature>
<keyword evidence="5" id="KW-1185">Reference proteome</keyword>
<evidence type="ECO:0000313" key="5">
    <source>
        <dbReference type="Proteomes" id="UP001642464"/>
    </source>
</evidence>
<keyword evidence="2" id="KW-0472">Membrane</keyword>
<feature type="domain" description="ShKT" evidence="3">
    <location>
        <begin position="239"/>
        <end position="282"/>
    </location>
</feature>
<organism evidence="4 5">
    <name type="scientific">Durusdinium trenchii</name>
    <dbReference type="NCBI Taxonomy" id="1381693"/>
    <lineage>
        <taxon>Eukaryota</taxon>
        <taxon>Sar</taxon>
        <taxon>Alveolata</taxon>
        <taxon>Dinophyceae</taxon>
        <taxon>Suessiales</taxon>
        <taxon>Symbiodiniaceae</taxon>
        <taxon>Durusdinium</taxon>
    </lineage>
</organism>
<evidence type="ECO:0000256" key="2">
    <source>
        <dbReference type="SAM" id="Phobius"/>
    </source>
</evidence>
<protein>
    <recommendedName>
        <fullName evidence="3">ShKT domain-containing protein</fullName>
    </recommendedName>
</protein>
<dbReference type="Proteomes" id="UP001642464">
    <property type="component" value="Unassembled WGS sequence"/>
</dbReference>
<dbReference type="SMART" id="SM00254">
    <property type="entry name" value="ShKT"/>
    <property type="match status" value="1"/>
</dbReference>
<keyword evidence="2" id="KW-0812">Transmembrane</keyword>
<feature type="region of interest" description="Disordered" evidence="1">
    <location>
        <begin position="804"/>
        <end position="844"/>
    </location>
</feature>